<dbReference type="OrthoDB" id="6195299at2"/>
<keyword evidence="3" id="KW-1185">Reference proteome</keyword>
<reference evidence="2 3" key="1">
    <citation type="submission" date="2018-11" db="EMBL/GenBank/DDBJ databases">
        <title>Genomic Encyclopedia of Type Strains, Phase IV (KMG-IV): sequencing the most valuable type-strain genomes for metagenomic binning, comparative biology and taxonomic classification.</title>
        <authorList>
            <person name="Goeker M."/>
        </authorList>
    </citation>
    <scope>NUCLEOTIDE SEQUENCE [LARGE SCALE GENOMIC DNA]</scope>
    <source>
        <strain evidence="2 3">DSM 100316</strain>
    </source>
</reference>
<evidence type="ECO:0000313" key="2">
    <source>
        <dbReference type="EMBL" id="ROS01819.1"/>
    </source>
</evidence>
<dbReference type="EMBL" id="RKHR01000004">
    <property type="protein sequence ID" value="ROS01819.1"/>
    <property type="molecule type" value="Genomic_DNA"/>
</dbReference>
<gene>
    <name evidence="2" type="ORF">EDC56_2267</name>
</gene>
<dbReference type="AlphaFoldDB" id="A0A3N2DQC5"/>
<dbReference type="InterPro" id="IPR018642">
    <property type="entry name" value="DUF2066"/>
</dbReference>
<dbReference type="Pfam" id="PF09839">
    <property type="entry name" value="DUF2066"/>
    <property type="match status" value="1"/>
</dbReference>
<evidence type="ECO:0000256" key="1">
    <source>
        <dbReference type="SAM" id="SignalP"/>
    </source>
</evidence>
<sequence length="394" mass="42531">MRTAVLKQMLKGVKASMLLVLAVMTLVLWATGATAAPVNGLLDASVVVADQSTENRQQALKKLLGDVLVRYSGSTKVLANGAVKAALLKPQHYLNQYQYKLVDDAEGATQTLLVADFQARPINDLLRREQLPVWSANRPSIVLWVVIDDDTGRKIVSDSNRPAFAAALKENAVRRGLPVSLPIYDMSDLMQVSSDDVWQVQQQEIAKASKRYDADALLVGRVIATAEGGWRSSWSLSSGELRTSFSSEGRDFSALLAPVIDQTAEQLSRQYAIVAGVDSGEQLQLSVSGLDSFADYSAAMLYLRSVAVVKSLTPILVHGDSAVFALKLSGSEEQLWQAIALSNQLQAVAAALQPPAQPKPQLAPVASGADASLAVEPTAVQKRLIAPVRYLRWR</sequence>
<organism evidence="2 3">
    <name type="scientific">Sinobacterium caligoides</name>
    <dbReference type="NCBI Taxonomy" id="933926"/>
    <lineage>
        <taxon>Bacteria</taxon>
        <taxon>Pseudomonadati</taxon>
        <taxon>Pseudomonadota</taxon>
        <taxon>Gammaproteobacteria</taxon>
        <taxon>Cellvibrionales</taxon>
        <taxon>Spongiibacteraceae</taxon>
        <taxon>Sinobacterium</taxon>
    </lineage>
</organism>
<proteinExistence type="predicted"/>
<name>A0A3N2DQC5_9GAMM</name>
<keyword evidence="1" id="KW-0732">Signal</keyword>
<feature type="chain" id="PRO_5018332143" description="DUF2066 domain-containing protein" evidence="1">
    <location>
        <begin position="36"/>
        <end position="394"/>
    </location>
</feature>
<evidence type="ECO:0000313" key="3">
    <source>
        <dbReference type="Proteomes" id="UP000275394"/>
    </source>
</evidence>
<dbReference type="Proteomes" id="UP000275394">
    <property type="component" value="Unassembled WGS sequence"/>
</dbReference>
<protein>
    <recommendedName>
        <fullName evidence="4">DUF2066 domain-containing protein</fullName>
    </recommendedName>
</protein>
<evidence type="ECO:0008006" key="4">
    <source>
        <dbReference type="Google" id="ProtNLM"/>
    </source>
</evidence>
<accession>A0A3N2DQC5</accession>
<comment type="caution">
    <text evidence="2">The sequence shown here is derived from an EMBL/GenBank/DDBJ whole genome shotgun (WGS) entry which is preliminary data.</text>
</comment>
<feature type="signal peptide" evidence="1">
    <location>
        <begin position="1"/>
        <end position="35"/>
    </location>
</feature>